<evidence type="ECO:0000313" key="2">
    <source>
        <dbReference type="EMBL" id="SHF05813.1"/>
    </source>
</evidence>
<protein>
    <submittedName>
        <fullName evidence="2">Uncharacterized protein</fullName>
    </submittedName>
</protein>
<proteinExistence type="predicted"/>
<keyword evidence="1" id="KW-1133">Transmembrane helix</keyword>
<sequence length="171" mass="18934">MDIVNRSSKYFRHNVNGDREEISRPSHGYSSNLENKRLTVRVSPMLTLTVGASSFLAVTFTQIFTSLSIRDIAVVEGIVGLTFAFLTSFLYLAARLLTLKVPSWIISPTHFKDPRIGRAFTVAVSTISLVPFGPSLLPAAGVGFVLVTLRACYQVISERRDKSLSPWARNE</sequence>
<keyword evidence="3" id="KW-1185">Reference proteome</keyword>
<feature type="transmembrane region" description="Helical" evidence="1">
    <location>
        <begin position="45"/>
        <end position="66"/>
    </location>
</feature>
<evidence type="ECO:0000256" key="1">
    <source>
        <dbReference type="SAM" id="Phobius"/>
    </source>
</evidence>
<organism evidence="2 3">
    <name type="scientific">Ferrithrix thermotolerans DSM 19514</name>
    <dbReference type="NCBI Taxonomy" id="1121881"/>
    <lineage>
        <taxon>Bacteria</taxon>
        <taxon>Bacillati</taxon>
        <taxon>Actinomycetota</taxon>
        <taxon>Acidimicrobiia</taxon>
        <taxon>Acidimicrobiales</taxon>
        <taxon>Acidimicrobiaceae</taxon>
        <taxon>Ferrithrix</taxon>
    </lineage>
</organism>
<feature type="transmembrane region" description="Helical" evidence="1">
    <location>
        <begin position="72"/>
        <end position="94"/>
    </location>
</feature>
<gene>
    <name evidence="2" type="ORF">SAMN02745225_02352</name>
</gene>
<dbReference type="AlphaFoldDB" id="A0A1M4YJI2"/>
<dbReference type="EMBL" id="FQUL01000075">
    <property type="protein sequence ID" value="SHF05813.1"/>
    <property type="molecule type" value="Genomic_DNA"/>
</dbReference>
<keyword evidence="1" id="KW-0472">Membrane</keyword>
<accession>A0A1M4YJI2</accession>
<dbReference type="Proteomes" id="UP000184295">
    <property type="component" value="Unassembled WGS sequence"/>
</dbReference>
<name>A0A1M4YJI2_9ACTN</name>
<reference evidence="3" key="1">
    <citation type="submission" date="2016-11" db="EMBL/GenBank/DDBJ databases">
        <authorList>
            <person name="Varghese N."/>
            <person name="Submissions S."/>
        </authorList>
    </citation>
    <scope>NUCLEOTIDE SEQUENCE [LARGE SCALE GENOMIC DNA]</scope>
    <source>
        <strain evidence="3">DSM 19514</strain>
    </source>
</reference>
<keyword evidence="1" id="KW-0812">Transmembrane</keyword>
<evidence type="ECO:0000313" key="3">
    <source>
        <dbReference type="Proteomes" id="UP000184295"/>
    </source>
</evidence>